<dbReference type="RefSeq" id="WP_123065353.1">
    <property type="nucleotide sequence ID" value="NZ_RIAS01000009.1"/>
</dbReference>
<dbReference type="CDD" id="cd16098">
    <property type="entry name" value="FliS"/>
    <property type="match status" value="1"/>
</dbReference>
<protein>
    <recommendedName>
        <fullName evidence="6">Flagellar secretion chaperone FliS</fullName>
    </recommendedName>
</protein>
<dbReference type="InterPro" id="IPR003713">
    <property type="entry name" value="FliS"/>
</dbReference>
<dbReference type="PIRSF" id="PIRSF039090">
    <property type="entry name" value="Flis"/>
    <property type="match status" value="1"/>
</dbReference>
<accession>A0A5M9WVU5</accession>
<evidence type="ECO:0000256" key="2">
    <source>
        <dbReference type="ARBA" id="ARBA00008787"/>
    </source>
</evidence>
<dbReference type="GO" id="GO:0005829">
    <property type="term" value="C:cytosol"/>
    <property type="evidence" value="ECO:0007669"/>
    <property type="project" value="UniProtKB-SubCell"/>
</dbReference>
<name>A0A5M9WVU5_PAEAM</name>
<evidence type="ECO:0000313" key="8">
    <source>
        <dbReference type="Proteomes" id="UP000323664"/>
    </source>
</evidence>
<comment type="caution">
    <text evidence="7">The sequence shown here is derived from an EMBL/GenBank/DDBJ whole genome shotgun (WGS) entry which is preliminary data.</text>
</comment>
<evidence type="ECO:0000256" key="1">
    <source>
        <dbReference type="ARBA" id="ARBA00004514"/>
    </source>
</evidence>
<keyword evidence="3 6" id="KW-0963">Cytoplasm</keyword>
<sequence length="131" mass="14447">MIKSPYDQYRKSSVQTSSPGQLLIMLYDGAIRFVRTALDGLGTKDYEKVSLNLGKAQTIVSELSVTLDQSSDIAANLNALYEYINYLLIDANTKKKPEPAEEALGYLKELKETWVQASKMVSSSEPGVVHG</sequence>
<dbReference type="Pfam" id="PF02561">
    <property type="entry name" value="FliS"/>
    <property type="match status" value="1"/>
</dbReference>
<evidence type="ECO:0000256" key="4">
    <source>
        <dbReference type="ARBA" id="ARBA00022795"/>
    </source>
</evidence>
<keyword evidence="7" id="KW-0969">Cilium</keyword>
<dbReference type="PANTHER" id="PTHR34773">
    <property type="entry name" value="FLAGELLAR SECRETION CHAPERONE FLIS"/>
    <property type="match status" value="1"/>
</dbReference>
<keyword evidence="5" id="KW-0143">Chaperone</keyword>
<dbReference type="NCBIfam" id="TIGR00208">
    <property type="entry name" value="fliS"/>
    <property type="match status" value="1"/>
</dbReference>
<evidence type="ECO:0000313" key="7">
    <source>
        <dbReference type="EMBL" id="KAA8785588.1"/>
    </source>
</evidence>
<dbReference type="AlphaFoldDB" id="A0A5M9WVU5"/>
<keyword evidence="7" id="KW-0282">Flagellum</keyword>
<proteinExistence type="inferred from homology"/>
<evidence type="ECO:0000256" key="5">
    <source>
        <dbReference type="ARBA" id="ARBA00023186"/>
    </source>
</evidence>
<comment type="similarity">
    <text evidence="2 6">Belongs to the FliS family.</text>
</comment>
<dbReference type="InterPro" id="IPR036584">
    <property type="entry name" value="FliS_sf"/>
</dbReference>
<keyword evidence="7" id="KW-0966">Cell projection</keyword>
<keyword evidence="4 6" id="KW-1005">Bacterial flagellum biogenesis</keyword>
<dbReference type="Gene3D" id="1.20.120.340">
    <property type="entry name" value="Flagellar protein FliS"/>
    <property type="match status" value="1"/>
</dbReference>
<dbReference type="GO" id="GO:0071973">
    <property type="term" value="P:bacterial-type flagellum-dependent cell motility"/>
    <property type="evidence" value="ECO:0007669"/>
    <property type="project" value="TreeGrafter"/>
</dbReference>
<dbReference type="PANTHER" id="PTHR34773:SF1">
    <property type="entry name" value="FLAGELLAR SECRETION CHAPERONE FLIS"/>
    <property type="match status" value="1"/>
</dbReference>
<evidence type="ECO:0000256" key="3">
    <source>
        <dbReference type="ARBA" id="ARBA00022490"/>
    </source>
</evidence>
<dbReference type="GO" id="GO:0044780">
    <property type="term" value="P:bacterial-type flagellum assembly"/>
    <property type="evidence" value="ECO:0007669"/>
    <property type="project" value="InterPro"/>
</dbReference>
<dbReference type="SUPFAM" id="SSF101116">
    <property type="entry name" value="Flagellar export chaperone FliS"/>
    <property type="match status" value="1"/>
</dbReference>
<gene>
    <name evidence="7" type="primary">fliS</name>
    <name evidence="7" type="ORF">EC604_17245</name>
</gene>
<reference evidence="7 8" key="1">
    <citation type="journal article" date="2019" name="J. Ind. Microbiol. Biotechnol.">
        <title>Paenibacillus amylolyticus 27C64 has a diverse set of carbohydrate-active enzymes and complete pectin deconstruction system.</title>
        <authorList>
            <person name="Keggi C."/>
            <person name="Doran-Peterson J."/>
        </authorList>
    </citation>
    <scope>NUCLEOTIDE SEQUENCE [LARGE SCALE GENOMIC DNA]</scope>
    <source>
        <strain evidence="7 8">27C64</strain>
    </source>
</reference>
<dbReference type="OrthoDB" id="1524959at2"/>
<organism evidence="7 8">
    <name type="scientific">Paenibacillus amylolyticus</name>
    <dbReference type="NCBI Taxonomy" id="1451"/>
    <lineage>
        <taxon>Bacteria</taxon>
        <taxon>Bacillati</taxon>
        <taxon>Bacillota</taxon>
        <taxon>Bacilli</taxon>
        <taxon>Bacillales</taxon>
        <taxon>Paenibacillaceae</taxon>
        <taxon>Paenibacillus</taxon>
    </lineage>
</organism>
<evidence type="ECO:0000256" key="6">
    <source>
        <dbReference type="PIRNR" id="PIRNR039090"/>
    </source>
</evidence>
<dbReference type="EMBL" id="RIAS01000009">
    <property type="protein sequence ID" value="KAA8785588.1"/>
    <property type="molecule type" value="Genomic_DNA"/>
</dbReference>
<comment type="subcellular location">
    <subcellularLocation>
        <location evidence="1 6">Cytoplasm</location>
        <location evidence="1 6">Cytosol</location>
    </subcellularLocation>
</comment>
<dbReference type="Proteomes" id="UP000323664">
    <property type="component" value="Unassembled WGS sequence"/>
</dbReference>